<dbReference type="Proteomes" id="UP000236449">
    <property type="component" value="Unassembled WGS sequence"/>
</dbReference>
<sequence length="60" mass="7362">MWKLNFEISADENNKEWKFYEPFKRIFSDGVIEMNVFLKQHFCVFFTTLYQVCRNNKSLS</sequence>
<evidence type="ECO:0000313" key="2">
    <source>
        <dbReference type="Proteomes" id="UP000236449"/>
    </source>
</evidence>
<evidence type="ECO:0000313" key="1">
    <source>
        <dbReference type="EMBL" id="PNI05845.1"/>
    </source>
</evidence>
<name>A0A2J8I5P6_VIBDI</name>
<comment type="caution">
    <text evidence="1">The sequence shown here is derived from an EMBL/GenBank/DDBJ whole genome shotgun (WGS) entry which is preliminary data.</text>
</comment>
<accession>A0A2J8I5P6</accession>
<dbReference type="AlphaFoldDB" id="A0A2J8I5P6"/>
<organism evidence="1 2">
    <name type="scientific">Vibrio diazotrophicus</name>
    <dbReference type="NCBI Taxonomy" id="685"/>
    <lineage>
        <taxon>Bacteria</taxon>
        <taxon>Pseudomonadati</taxon>
        <taxon>Pseudomonadota</taxon>
        <taxon>Gammaproteobacteria</taxon>
        <taxon>Vibrionales</taxon>
        <taxon>Vibrionaceae</taxon>
        <taxon>Vibrio</taxon>
    </lineage>
</organism>
<protein>
    <submittedName>
        <fullName evidence="1">Uncharacterized protein</fullName>
    </submittedName>
</protein>
<gene>
    <name evidence="1" type="ORF">C1N32_07060</name>
</gene>
<reference evidence="1 2" key="1">
    <citation type="submission" date="2018-01" db="EMBL/GenBank/DDBJ databases">
        <title>Draft genome sequences of six Vibrio diazotrophicus strains isolated from deep-sea sediments of the Baltic Sea.</title>
        <authorList>
            <person name="Castillo D."/>
            <person name="Vandieken V."/>
            <person name="Chiang O."/>
            <person name="Middelboe M."/>
        </authorList>
    </citation>
    <scope>NUCLEOTIDE SEQUENCE [LARGE SCALE GENOMIC DNA]</scope>
    <source>
        <strain evidence="1 2">60.27F</strain>
    </source>
</reference>
<proteinExistence type="predicted"/>
<dbReference type="EMBL" id="POSK01000003">
    <property type="protein sequence ID" value="PNI05845.1"/>
    <property type="molecule type" value="Genomic_DNA"/>
</dbReference>